<protein>
    <recommendedName>
        <fullName evidence="6">Sec39 domain-containing protein</fullName>
    </recommendedName>
</protein>
<feature type="compositionally biased region" description="Basic and acidic residues" evidence="5">
    <location>
        <begin position="83"/>
        <end position="93"/>
    </location>
</feature>
<feature type="compositionally biased region" description="Low complexity" evidence="5">
    <location>
        <begin position="1"/>
        <end position="15"/>
    </location>
</feature>
<keyword evidence="2" id="KW-0813">Transport</keyword>
<dbReference type="GO" id="GO:0015031">
    <property type="term" value="P:protein transport"/>
    <property type="evidence" value="ECO:0007669"/>
    <property type="project" value="UniProtKB-KW"/>
</dbReference>
<dbReference type="EMBL" id="KE504128">
    <property type="protein sequence ID" value="EPT03985.1"/>
    <property type="molecule type" value="Genomic_DNA"/>
</dbReference>
<dbReference type="GO" id="GO:0000149">
    <property type="term" value="F:SNARE binding"/>
    <property type="evidence" value="ECO:0007669"/>
    <property type="project" value="TreeGrafter"/>
</dbReference>
<dbReference type="Proteomes" id="UP000015241">
    <property type="component" value="Unassembled WGS sequence"/>
</dbReference>
<evidence type="ECO:0000313" key="7">
    <source>
        <dbReference type="EMBL" id="EPT03985.1"/>
    </source>
</evidence>
<feature type="region of interest" description="Disordered" evidence="5">
    <location>
        <begin position="984"/>
        <end position="1009"/>
    </location>
</feature>
<dbReference type="PANTHER" id="PTHR15922:SF2">
    <property type="entry name" value="NBAS SUBUNIT OF NRZ TETHERING COMPLEX"/>
    <property type="match status" value="1"/>
</dbReference>
<evidence type="ECO:0000313" key="8">
    <source>
        <dbReference type="Proteomes" id="UP000015241"/>
    </source>
</evidence>
<name>S8G0W0_FOMSC</name>
<evidence type="ECO:0000259" key="6">
    <source>
        <dbReference type="Pfam" id="PF08314"/>
    </source>
</evidence>
<evidence type="ECO:0000256" key="3">
    <source>
        <dbReference type="ARBA" id="ARBA00022824"/>
    </source>
</evidence>
<evidence type="ECO:0000256" key="5">
    <source>
        <dbReference type="SAM" id="MobiDB-lite"/>
    </source>
</evidence>
<dbReference type="HOGENOM" id="CLU_004262_0_0_1"/>
<keyword evidence="3" id="KW-0256">Endoplasmic reticulum</keyword>
<organism evidence="7 8">
    <name type="scientific">Fomitopsis schrenkii</name>
    <name type="common">Brown rot fungus</name>
    <dbReference type="NCBI Taxonomy" id="2126942"/>
    <lineage>
        <taxon>Eukaryota</taxon>
        <taxon>Fungi</taxon>
        <taxon>Dikarya</taxon>
        <taxon>Basidiomycota</taxon>
        <taxon>Agaricomycotina</taxon>
        <taxon>Agaricomycetes</taxon>
        <taxon>Polyporales</taxon>
        <taxon>Fomitopsis</taxon>
    </lineage>
</organism>
<reference evidence="7 8" key="1">
    <citation type="journal article" date="2012" name="Science">
        <title>The Paleozoic origin of enzymatic lignin decomposition reconstructed from 31 fungal genomes.</title>
        <authorList>
            <person name="Floudas D."/>
            <person name="Binder M."/>
            <person name="Riley R."/>
            <person name="Barry K."/>
            <person name="Blanchette R.A."/>
            <person name="Henrissat B."/>
            <person name="Martinez A.T."/>
            <person name="Otillar R."/>
            <person name="Spatafora J.W."/>
            <person name="Yadav J.S."/>
            <person name="Aerts A."/>
            <person name="Benoit I."/>
            <person name="Boyd A."/>
            <person name="Carlson A."/>
            <person name="Copeland A."/>
            <person name="Coutinho P.M."/>
            <person name="de Vries R.P."/>
            <person name="Ferreira P."/>
            <person name="Findley K."/>
            <person name="Foster B."/>
            <person name="Gaskell J."/>
            <person name="Glotzer D."/>
            <person name="Gorecki P."/>
            <person name="Heitman J."/>
            <person name="Hesse C."/>
            <person name="Hori C."/>
            <person name="Igarashi K."/>
            <person name="Jurgens J.A."/>
            <person name="Kallen N."/>
            <person name="Kersten P."/>
            <person name="Kohler A."/>
            <person name="Kuees U."/>
            <person name="Kumar T.K.A."/>
            <person name="Kuo A."/>
            <person name="LaButti K."/>
            <person name="Larrondo L.F."/>
            <person name="Lindquist E."/>
            <person name="Ling A."/>
            <person name="Lombard V."/>
            <person name="Lucas S."/>
            <person name="Lundell T."/>
            <person name="Martin R."/>
            <person name="McLaughlin D.J."/>
            <person name="Morgenstern I."/>
            <person name="Morin E."/>
            <person name="Murat C."/>
            <person name="Nagy L.G."/>
            <person name="Nolan M."/>
            <person name="Ohm R.A."/>
            <person name="Patyshakuliyeva A."/>
            <person name="Rokas A."/>
            <person name="Ruiz-Duenas F.J."/>
            <person name="Sabat G."/>
            <person name="Salamov A."/>
            <person name="Samejima M."/>
            <person name="Schmutz J."/>
            <person name="Slot J.C."/>
            <person name="St John F."/>
            <person name="Stenlid J."/>
            <person name="Sun H."/>
            <person name="Sun S."/>
            <person name="Syed K."/>
            <person name="Tsang A."/>
            <person name="Wiebenga A."/>
            <person name="Young D."/>
            <person name="Pisabarro A."/>
            <person name="Eastwood D.C."/>
            <person name="Martin F."/>
            <person name="Cullen D."/>
            <person name="Grigoriev I.V."/>
            <person name="Hibbett D.S."/>
        </authorList>
    </citation>
    <scope>NUCLEOTIDE SEQUENCE</scope>
    <source>
        <strain evidence="8">FP-58527</strain>
    </source>
</reference>
<dbReference type="STRING" id="743788.S8G0W0"/>
<keyword evidence="8" id="KW-1185">Reference proteome</keyword>
<sequence length="1030" mass="114201">MASTSTSTSPESLSSQWAALPDQDLTTSKVDDILKPVPDDLWVATACADRILEDATVQRSILNLGIERTASAAQRAQRAHHGSARDDGVERVPTDGNGDATTAEDKEDPTNHTSLVSHFREEPADAQLCRIRAVLLDRLDRLSTFVEICKDMPPTETEVPVDEEWEDDPWADQVNDKPAEPTSSGAEPPLPLSTFLTADFLHIACLLGSLEHPYALRILLNRHGQPLWPYRFAVLDCIPEYALTTEFRDVLPIYDPSQDKEQRPIPNLWRTEPDFSEHTALSAALADAETPLNIPRPAPTIETDLPSRPEPLSSQELATWYQDRIDLIVSSTGMVDAALLLIQHAASQGLPGLDEVGEELSLMSRLVYDAPFAPASADEDWTLQKWRSMDPSAIVRAYLARSTPETVAKDISRLVMPYLFVLESRAERGGKPDPSLPTRLLYQYVLNAPLEIVAAVFEASKPTLPSAQRLIRNDEDMARLALACLYGSDSLDKWPTMSRIFECLPAWDTSHDEDEADEADTTIASLGTFVAPSTTRSHATPADLMLFFQPLPSSVLSRALDVLDVHLESGEILARWEVPAPLRWFLRSNANIAEQRSWANRISRRAGDTNKLDTQEDWEWLLEDMLKLSDSGDSGAWSAFCLLSKDDIVRIYFSGLLSTGRFDIAKQLLHSSSISVSLEPFVIEDICLTCSQEFYDNASSGNYHFSDMKLAYDCLDIPAPSERVTKEKDFIEATTRLCSFNLMSRPGIPITPLEIRLTKDRLSLVSRVLSSNSDAYKHTQVILDLVHKLGFRGDVVAEVKTMAMLVETAVQAEDFTRAFGTSQSMIDTVLNLRASSLPGLHDANVEEASEVCWVACYQLGRDPEFKDVQKKQTLLGRALELCPADRMAVVLAVWHLLEDEDLEQRRERVEARRKGGRAAQPRKRVPTIDDPVASLTSRLQHLRMPDFQIPHSPLTGAEDAAALAGKAFNRVAANFTFGVGSRGRTLTDENHGWGSREGSRTRTDTPDVSAQASRVLQAGIGWLLGGDDEN</sequence>
<feature type="domain" description="Sec39" evidence="6">
    <location>
        <begin position="204"/>
        <end position="909"/>
    </location>
</feature>
<keyword evidence="4" id="KW-0653">Protein transport</keyword>
<accession>S8G0W0</accession>
<feature type="compositionally biased region" description="Acidic residues" evidence="5">
    <location>
        <begin position="159"/>
        <end position="170"/>
    </location>
</feature>
<evidence type="ECO:0000256" key="2">
    <source>
        <dbReference type="ARBA" id="ARBA00022448"/>
    </source>
</evidence>
<dbReference type="eggNOG" id="KOG1797">
    <property type="taxonomic scope" value="Eukaryota"/>
</dbReference>
<dbReference type="AlphaFoldDB" id="S8G0W0"/>
<dbReference type="InterPro" id="IPR013244">
    <property type="entry name" value="Sec39_domain"/>
</dbReference>
<feature type="region of interest" description="Disordered" evidence="5">
    <location>
        <begin position="155"/>
        <end position="188"/>
    </location>
</feature>
<feature type="region of interest" description="Disordered" evidence="5">
    <location>
        <begin position="73"/>
        <end position="111"/>
    </location>
</feature>
<dbReference type="Pfam" id="PF08314">
    <property type="entry name" value="Sec39"/>
    <property type="match status" value="1"/>
</dbReference>
<dbReference type="GO" id="GO:0006890">
    <property type="term" value="P:retrograde vesicle-mediated transport, Golgi to endoplasmic reticulum"/>
    <property type="evidence" value="ECO:0007669"/>
    <property type="project" value="InterPro"/>
</dbReference>
<dbReference type="GO" id="GO:0070939">
    <property type="term" value="C:Dsl1/NZR complex"/>
    <property type="evidence" value="ECO:0007669"/>
    <property type="project" value="TreeGrafter"/>
</dbReference>
<evidence type="ECO:0000256" key="1">
    <source>
        <dbReference type="ARBA" id="ARBA00004240"/>
    </source>
</evidence>
<feature type="region of interest" description="Disordered" evidence="5">
    <location>
        <begin position="1"/>
        <end position="20"/>
    </location>
</feature>
<comment type="subcellular location">
    <subcellularLocation>
        <location evidence="1">Endoplasmic reticulum</location>
    </subcellularLocation>
</comment>
<dbReference type="InParanoid" id="S8G0W0"/>
<proteinExistence type="predicted"/>
<dbReference type="PANTHER" id="PTHR15922">
    <property type="entry name" value="NEUROBLASTOMA-AMPLIFIED SEQUENCE"/>
    <property type="match status" value="1"/>
</dbReference>
<evidence type="ECO:0000256" key="4">
    <source>
        <dbReference type="ARBA" id="ARBA00022927"/>
    </source>
</evidence>
<gene>
    <name evidence="7" type="ORF">FOMPIDRAFT_1058329</name>
</gene>
<dbReference type="OrthoDB" id="27490at2759"/>